<sequence length="329" mass="34524">MPSSSHQALALQWAKTDVWALPLVSIIELAILVAGLAHGVAGIAAVAGAALVVSLNFLAASLAALNPRRYASRWRLPLVIIVRCADMLLFPTAIDLLSVMAGQPVSAAGGAAAVAAAAAAGKPVAASHLAAAALYARGAAFFVVPVAGVHACLLMALYCQLPPLAHMIMQLASVALLMHRTPAVCSQYVAMHPAHARLSEGAYWVVRHLVALFSSGTWLTLEAAAEEANSVQKCASVAWMLEIGFGLLLATLLTWRQQLHEAYELAVRKAQRSDEEAIEAREELLSSPYVRVCEPALRLANVYGTWAVPVAFAALFAFIAALVAQPGAA</sequence>
<gene>
    <name evidence="2" type="ORF">C2E21_9219</name>
</gene>
<accession>A0A2P6TC23</accession>
<feature type="transmembrane region" description="Helical" evidence="1">
    <location>
        <begin position="18"/>
        <end position="37"/>
    </location>
</feature>
<keyword evidence="1" id="KW-1133">Transmembrane helix</keyword>
<keyword evidence="3" id="KW-1185">Reference proteome</keyword>
<evidence type="ECO:0000313" key="2">
    <source>
        <dbReference type="EMBL" id="PRW20181.1"/>
    </source>
</evidence>
<feature type="transmembrane region" description="Helical" evidence="1">
    <location>
        <begin position="43"/>
        <end position="64"/>
    </location>
</feature>
<evidence type="ECO:0000313" key="3">
    <source>
        <dbReference type="Proteomes" id="UP000239899"/>
    </source>
</evidence>
<organism evidence="2 3">
    <name type="scientific">Chlorella sorokiniana</name>
    <name type="common">Freshwater green alga</name>
    <dbReference type="NCBI Taxonomy" id="3076"/>
    <lineage>
        <taxon>Eukaryota</taxon>
        <taxon>Viridiplantae</taxon>
        <taxon>Chlorophyta</taxon>
        <taxon>core chlorophytes</taxon>
        <taxon>Trebouxiophyceae</taxon>
        <taxon>Chlorellales</taxon>
        <taxon>Chlorellaceae</taxon>
        <taxon>Chlorella clade</taxon>
        <taxon>Chlorella</taxon>
    </lineage>
</organism>
<proteinExistence type="predicted"/>
<dbReference type="OrthoDB" id="10586822at2759"/>
<feature type="transmembrane region" description="Helical" evidence="1">
    <location>
        <begin position="306"/>
        <end position="324"/>
    </location>
</feature>
<dbReference type="EMBL" id="LHPG02000025">
    <property type="protein sequence ID" value="PRW20181.1"/>
    <property type="molecule type" value="Genomic_DNA"/>
</dbReference>
<feature type="transmembrane region" description="Helical" evidence="1">
    <location>
        <begin position="139"/>
        <end position="159"/>
    </location>
</feature>
<reference evidence="2 3" key="1">
    <citation type="journal article" date="2018" name="Plant J.">
        <title>Genome sequences of Chlorella sorokiniana UTEX 1602 and Micractinium conductrix SAG 241.80: implications to maltose excretion by a green alga.</title>
        <authorList>
            <person name="Arriola M.B."/>
            <person name="Velmurugan N."/>
            <person name="Zhang Y."/>
            <person name="Plunkett M.H."/>
            <person name="Hondzo H."/>
            <person name="Barney B.M."/>
        </authorList>
    </citation>
    <scope>NUCLEOTIDE SEQUENCE [LARGE SCALE GENOMIC DNA]</scope>
    <source>
        <strain evidence="3">UTEX 1602</strain>
    </source>
</reference>
<keyword evidence="1" id="KW-0812">Transmembrane</keyword>
<dbReference type="Proteomes" id="UP000239899">
    <property type="component" value="Unassembled WGS sequence"/>
</dbReference>
<dbReference type="AlphaFoldDB" id="A0A2P6TC23"/>
<comment type="caution">
    <text evidence="2">The sequence shown here is derived from an EMBL/GenBank/DDBJ whole genome shotgun (WGS) entry which is preliminary data.</text>
</comment>
<name>A0A2P6TC23_CHLSO</name>
<evidence type="ECO:0000256" key="1">
    <source>
        <dbReference type="SAM" id="Phobius"/>
    </source>
</evidence>
<keyword evidence="1" id="KW-0472">Membrane</keyword>
<protein>
    <submittedName>
        <fullName evidence="2">Transcriptional activator of maltose</fullName>
    </submittedName>
</protein>